<keyword evidence="3" id="KW-1185">Reference proteome</keyword>
<dbReference type="EMBL" id="JBHUOJ010000010">
    <property type="protein sequence ID" value="MFD2832810.1"/>
    <property type="molecule type" value="Genomic_DNA"/>
</dbReference>
<dbReference type="Pfam" id="PF17132">
    <property type="entry name" value="Glyco_hydro_106"/>
    <property type="match status" value="3"/>
</dbReference>
<protein>
    <submittedName>
        <fullName evidence="2">Glycosyl hydrolase</fullName>
    </submittedName>
</protein>
<dbReference type="Proteomes" id="UP001597438">
    <property type="component" value="Unassembled WGS sequence"/>
</dbReference>
<evidence type="ECO:0000313" key="2">
    <source>
        <dbReference type="EMBL" id="MFD2832810.1"/>
    </source>
</evidence>
<dbReference type="InterPro" id="IPR008979">
    <property type="entry name" value="Galactose-bd-like_sf"/>
</dbReference>
<proteinExistence type="predicted"/>
<reference evidence="3" key="1">
    <citation type="journal article" date="2019" name="Int. J. Syst. Evol. Microbiol.">
        <title>The Global Catalogue of Microorganisms (GCM) 10K type strain sequencing project: providing services to taxonomists for standard genome sequencing and annotation.</title>
        <authorList>
            <consortium name="The Broad Institute Genomics Platform"/>
            <consortium name="The Broad Institute Genome Sequencing Center for Infectious Disease"/>
            <person name="Wu L."/>
            <person name="Ma J."/>
        </authorList>
    </citation>
    <scope>NUCLEOTIDE SEQUENCE [LARGE SCALE GENOMIC DNA]</scope>
    <source>
        <strain evidence="3">KCTC 52925</strain>
    </source>
</reference>
<dbReference type="InterPro" id="IPR053161">
    <property type="entry name" value="Ulvan_degrading_GH"/>
</dbReference>
<organism evidence="2 3">
    <name type="scientific">Christiangramia antarctica</name>
    <dbReference type="NCBI Taxonomy" id="2058158"/>
    <lineage>
        <taxon>Bacteria</taxon>
        <taxon>Pseudomonadati</taxon>
        <taxon>Bacteroidota</taxon>
        <taxon>Flavobacteriia</taxon>
        <taxon>Flavobacteriales</taxon>
        <taxon>Flavobacteriaceae</taxon>
        <taxon>Christiangramia</taxon>
    </lineage>
</organism>
<evidence type="ECO:0000256" key="1">
    <source>
        <dbReference type="SAM" id="SignalP"/>
    </source>
</evidence>
<keyword evidence="1" id="KW-0732">Signal</keyword>
<dbReference type="PANTHER" id="PTHR36848">
    <property type="entry name" value="DNA-BINDING PROTEIN (PUTATIVE SECRETED PROTEIN)-RELATED"/>
    <property type="match status" value="1"/>
</dbReference>
<keyword evidence="2" id="KW-0378">Hydrolase</keyword>
<feature type="signal peptide" evidence="1">
    <location>
        <begin position="1"/>
        <end position="20"/>
    </location>
</feature>
<feature type="chain" id="PRO_5047148679" evidence="1">
    <location>
        <begin position="21"/>
        <end position="909"/>
    </location>
</feature>
<dbReference type="Gene3D" id="2.60.120.260">
    <property type="entry name" value="Galactose-binding domain-like"/>
    <property type="match status" value="1"/>
</dbReference>
<dbReference type="GO" id="GO:0016787">
    <property type="term" value="F:hydrolase activity"/>
    <property type="evidence" value="ECO:0007669"/>
    <property type="project" value="UniProtKB-KW"/>
</dbReference>
<sequence>MEKKLIIFALILSSSIQLVAQNKSVDTIFSLETNRETKTWTRWWWMGNAVDKPNIKNNLIKLHEAGIGGVEITPIYGVKGEEENFIDFLSPEWIDMLNYTIKTADSLNMGVDMVLGTGWPYGGPQVEIEYAATKLVTEKYEVKSGEKFNSLIKANSKEKQATILLYVLAFGKDGSYKNLTDELEGNSLSWKAKKTNYTIYAVFSGKTGQQVKRSAPGGAGYTLDHYSEEALNDYLKPFNKAFESLDGKLNSIFNDSYEVYGTDFTPDFFDEFEKRRGYDLKPNLELLLSKKNSEEANRVKSDYRETLSDLLLYRFEEPWTAWAHEKGLKTRLQAHGSPGNLIDLYAAADIPECETFGSMPFDIPGFRRLKENIREGDADPVMLKFSSSAAHISGKPLTSSETFTWLRDHFKTALSQTKPEVEELMLNGINHIYVHGNTYSPKRAKWPGWKFYAAVNFSPNNTIWEDASGLFEYINNCQSFLQAGEPDNEILLYWPVHDIWGNYLNGELFFQMKIHSLDEWLHGTPFYNLTKDLMRKGYQLDFISDAFVDQAEVQEGKIVLPGGTYKSLVIPDSDKMPLKTLKKLIDLKEKGASIIFEGLPESVPGFTNYEQRTQSLKNLLTDKLPLLNPVSNIPNELETRGILPETMIKTGLKFIRRDENGEKIYFLVNHTSNSINEFIPVNGQFSSVILFDPLTGKYGKAQSNILENKTMVKVNILPGQSFFLKTGNIQHNEEWGYYQSSEKSHLLEGKWYLTFDKGGPELPKKTTINHLETWTNLSEKAEAFSGTATYTINFKRPEGKADNWLLDLGDVRESARIWVNDEYIGEAWSVPFRLNIGNLKDKQNTLKIKVTNLPANRIRDMEIRGEEWKIFYEINMVNKDYEKFDATKWDPTPSGLLGPITLTPLTKQN</sequence>
<dbReference type="PANTHER" id="PTHR36848:SF2">
    <property type="entry name" value="SECRETED PROTEIN"/>
    <property type="match status" value="1"/>
</dbReference>
<comment type="caution">
    <text evidence="2">The sequence shown here is derived from an EMBL/GenBank/DDBJ whole genome shotgun (WGS) entry which is preliminary data.</text>
</comment>
<dbReference type="SUPFAM" id="SSF49785">
    <property type="entry name" value="Galactose-binding domain-like"/>
    <property type="match status" value="1"/>
</dbReference>
<evidence type="ECO:0000313" key="3">
    <source>
        <dbReference type="Proteomes" id="UP001597438"/>
    </source>
</evidence>
<name>A0ABW5X3J0_9FLAO</name>
<accession>A0ABW5X3J0</accession>
<dbReference type="RefSeq" id="WP_251742173.1">
    <property type="nucleotide sequence ID" value="NZ_JBHUOJ010000010.1"/>
</dbReference>
<gene>
    <name evidence="2" type="ORF">ACFSYS_05870</name>
</gene>
<dbReference type="NCBIfam" id="NF045579">
    <property type="entry name" value="rhamnoside_JR"/>
    <property type="match status" value="1"/>
</dbReference>